<dbReference type="GO" id="GO:0003677">
    <property type="term" value="F:DNA binding"/>
    <property type="evidence" value="ECO:0007669"/>
    <property type="project" value="UniProtKB-UniRule"/>
</dbReference>
<keyword evidence="9" id="KW-1185">Reference proteome</keyword>
<dbReference type="GO" id="GO:0015074">
    <property type="term" value="P:DNA integration"/>
    <property type="evidence" value="ECO:0007669"/>
    <property type="project" value="UniProtKB-KW"/>
</dbReference>
<dbReference type="Gene3D" id="1.10.443.10">
    <property type="entry name" value="Intergrase catalytic core"/>
    <property type="match status" value="1"/>
</dbReference>
<dbReference type="InterPro" id="IPR044068">
    <property type="entry name" value="CB"/>
</dbReference>
<evidence type="ECO:0000256" key="4">
    <source>
        <dbReference type="PROSITE-ProRule" id="PRU01248"/>
    </source>
</evidence>
<keyword evidence="2 4" id="KW-0238">DNA-binding</keyword>
<dbReference type="Gene3D" id="1.10.150.130">
    <property type="match status" value="1"/>
</dbReference>
<keyword evidence="1" id="KW-0229">DNA integration</keyword>
<feature type="region of interest" description="Disordered" evidence="5">
    <location>
        <begin position="24"/>
        <end position="44"/>
    </location>
</feature>
<comment type="caution">
    <text evidence="8">The sequence shown here is derived from an EMBL/GenBank/DDBJ whole genome shotgun (WGS) entry which is preliminary data.</text>
</comment>
<name>A0A8J3BH92_9ACTN</name>
<gene>
    <name evidence="8" type="ORF">GCM10010123_44370</name>
</gene>
<dbReference type="InterPro" id="IPR010998">
    <property type="entry name" value="Integrase_recombinase_N"/>
</dbReference>
<dbReference type="Proteomes" id="UP000649739">
    <property type="component" value="Unassembled WGS sequence"/>
</dbReference>
<dbReference type="InterPro" id="IPR013762">
    <property type="entry name" value="Integrase-like_cat_sf"/>
</dbReference>
<evidence type="ECO:0000259" key="6">
    <source>
        <dbReference type="PROSITE" id="PS51898"/>
    </source>
</evidence>
<sequence length="427" mass="47953">MGKRKPNLASSIYEGADGSWHGRVTVGVKDDGRPDRRHVRGKTEADVTRKVRDLERQREAGSVRKAGRAWSLERWLTYWLEHIATPPNVRQSTHDGYEVAVRVHLVPGIGAHRLDKLEPEHLEKLYKKMQANGSKPGTAHQAHRTLKTALNHAMRRNHITRNVAKIAQPPRIQEDEVEPYGIQDVKRLLAEAGKRRNGARWAIALALGLRQGEALGLRWEDIELDVGYLRVRRSRVRPKYAHGCEPTCGRKAGYCPSRIQTNADDDDTKSRAGRRGVGLPPEVVGLLKRHRKAQEEERATAGQLWQECGRVFTTRLGRAISPNTDYHEWKDLVRAAGVRNARLHDARHTAATVLMVIGTQQRVTMDVMGWSSADMVKRYQHVTDPVRLAVAKQVGDALWSSSADGTPTAGVTAGGRKARRRGRSRRK</sequence>
<reference evidence="8" key="1">
    <citation type="journal article" date="2014" name="Int. J. Syst. Evol. Microbiol.">
        <title>Complete genome sequence of Corynebacterium casei LMG S-19264T (=DSM 44701T), isolated from a smear-ripened cheese.</title>
        <authorList>
            <consortium name="US DOE Joint Genome Institute (JGI-PGF)"/>
            <person name="Walter F."/>
            <person name="Albersmeier A."/>
            <person name="Kalinowski J."/>
            <person name="Ruckert C."/>
        </authorList>
    </citation>
    <scope>NUCLEOTIDE SEQUENCE</scope>
    <source>
        <strain evidence="8">JCM 3090</strain>
    </source>
</reference>
<dbReference type="PANTHER" id="PTHR30349:SF91">
    <property type="entry name" value="INTA PROTEIN"/>
    <property type="match status" value="1"/>
</dbReference>
<feature type="domain" description="Tyr recombinase" evidence="6">
    <location>
        <begin position="175"/>
        <end position="393"/>
    </location>
</feature>
<dbReference type="PROSITE" id="PS51900">
    <property type="entry name" value="CB"/>
    <property type="match status" value="1"/>
</dbReference>
<evidence type="ECO:0000313" key="8">
    <source>
        <dbReference type="EMBL" id="GGK09609.1"/>
    </source>
</evidence>
<evidence type="ECO:0000259" key="7">
    <source>
        <dbReference type="PROSITE" id="PS51900"/>
    </source>
</evidence>
<reference evidence="8" key="2">
    <citation type="submission" date="2020-09" db="EMBL/GenBank/DDBJ databases">
        <authorList>
            <person name="Sun Q."/>
            <person name="Ohkuma M."/>
        </authorList>
    </citation>
    <scope>NUCLEOTIDE SEQUENCE</scope>
    <source>
        <strain evidence="8">JCM 3090</strain>
    </source>
</reference>
<dbReference type="InterPro" id="IPR011010">
    <property type="entry name" value="DNA_brk_join_enz"/>
</dbReference>
<dbReference type="PROSITE" id="PS51898">
    <property type="entry name" value="TYR_RECOMBINASE"/>
    <property type="match status" value="1"/>
</dbReference>
<evidence type="ECO:0000313" key="9">
    <source>
        <dbReference type="Proteomes" id="UP000649739"/>
    </source>
</evidence>
<dbReference type="Pfam" id="PF14659">
    <property type="entry name" value="Phage_int_SAM_3"/>
    <property type="match status" value="1"/>
</dbReference>
<dbReference type="SUPFAM" id="SSF56349">
    <property type="entry name" value="DNA breaking-rejoining enzymes"/>
    <property type="match status" value="1"/>
</dbReference>
<feature type="region of interest" description="Disordered" evidence="5">
    <location>
        <begin position="399"/>
        <end position="427"/>
    </location>
</feature>
<evidence type="ECO:0000256" key="3">
    <source>
        <dbReference type="ARBA" id="ARBA00023172"/>
    </source>
</evidence>
<keyword evidence="3" id="KW-0233">DNA recombination</keyword>
<evidence type="ECO:0000256" key="1">
    <source>
        <dbReference type="ARBA" id="ARBA00022908"/>
    </source>
</evidence>
<organism evidence="8 9">
    <name type="scientific">Pilimelia anulata</name>
    <dbReference type="NCBI Taxonomy" id="53371"/>
    <lineage>
        <taxon>Bacteria</taxon>
        <taxon>Bacillati</taxon>
        <taxon>Actinomycetota</taxon>
        <taxon>Actinomycetes</taxon>
        <taxon>Micromonosporales</taxon>
        <taxon>Micromonosporaceae</taxon>
        <taxon>Pilimelia</taxon>
    </lineage>
</organism>
<dbReference type="Pfam" id="PF00589">
    <property type="entry name" value="Phage_integrase"/>
    <property type="match status" value="1"/>
</dbReference>
<dbReference type="InterPro" id="IPR050090">
    <property type="entry name" value="Tyrosine_recombinase_XerCD"/>
</dbReference>
<dbReference type="AlphaFoldDB" id="A0A8J3BH92"/>
<dbReference type="GO" id="GO:0006310">
    <property type="term" value="P:DNA recombination"/>
    <property type="evidence" value="ECO:0007669"/>
    <property type="project" value="UniProtKB-KW"/>
</dbReference>
<protein>
    <submittedName>
        <fullName evidence="8">Site-specific integrase</fullName>
    </submittedName>
</protein>
<dbReference type="InterPro" id="IPR004107">
    <property type="entry name" value="Integrase_SAM-like_N"/>
</dbReference>
<evidence type="ECO:0000256" key="5">
    <source>
        <dbReference type="SAM" id="MobiDB-lite"/>
    </source>
</evidence>
<proteinExistence type="predicted"/>
<evidence type="ECO:0000256" key="2">
    <source>
        <dbReference type="ARBA" id="ARBA00023125"/>
    </source>
</evidence>
<dbReference type="RefSeq" id="WP_189172142.1">
    <property type="nucleotide sequence ID" value="NZ_BMQB01000013.1"/>
</dbReference>
<feature type="compositionally biased region" description="Basic residues" evidence="5">
    <location>
        <begin position="416"/>
        <end position="427"/>
    </location>
</feature>
<dbReference type="PANTHER" id="PTHR30349">
    <property type="entry name" value="PHAGE INTEGRASE-RELATED"/>
    <property type="match status" value="1"/>
</dbReference>
<accession>A0A8J3BH92</accession>
<dbReference type="CDD" id="cd01189">
    <property type="entry name" value="INT_ICEBs1_C_like"/>
    <property type="match status" value="1"/>
</dbReference>
<dbReference type="EMBL" id="BMQB01000013">
    <property type="protein sequence ID" value="GGK09609.1"/>
    <property type="molecule type" value="Genomic_DNA"/>
</dbReference>
<feature type="domain" description="Core-binding (CB)" evidence="7">
    <location>
        <begin position="70"/>
        <end position="154"/>
    </location>
</feature>
<dbReference type="InterPro" id="IPR002104">
    <property type="entry name" value="Integrase_catalytic"/>
</dbReference>